<dbReference type="Pfam" id="PF01804">
    <property type="entry name" value="Penicil_amidase"/>
    <property type="match status" value="1"/>
</dbReference>
<evidence type="ECO:0000313" key="8">
    <source>
        <dbReference type="EMBL" id="SLM63552.1"/>
    </source>
</evidence>
<comment type="subunit">
    <text evidence="4">Heterodimer of an alpha subunit and a beta subunit processed from the same precursor.</text>
</comment>
<dbReference type="Gene3D" id="1.10.439.10">
    <property type="entry name" value="Penicillin Amidohydrolase, domain 1"/>
    <property type="match status" value="1"/>
</dbReference>
<protein>
    <submittedName>
        <fullName evidence="8">Penicillin acylase II</fullName>
    </submittedName>
</protein>
<dbReference type="Gene3D" id="3.60.20.10">
    <property type="entry name" value="Glutamine Phosphoribosylpyrophosphate, subunit 1, domain 1"/>
    <property type="match status" value="1"/>
</dbReference>
<evidence type="ECO:0000313" key="9">
    <source>
        <dbReference type="Proteomes" id="UP000294820"/>
    </source>
</evidence>
<dbReference type="Proteomes" id="UP000294820">
    <property type="component" value="Chromosome 1"/>
</dbReference>
<evidence type="ECO:0000256" key="6">
    <source>
        <dbReference type="PIRSR" id="PIRSR001227-2"/>
    </source>
</evidence>
<accession>A0A375ABS3</accession>
<dbReference type="GO" id="GO:0016811">
    <property type="term" value="F:hydrolase activity, acting on carbon-nitrogen (but not peptide) bonds, in linear amides"/>
    <property type="evidence" value="ECO:0007669"/>
    <property type="project" value="InterPro"/>
</dbReference>
<keyword evidence="7" id="KW-0732">Signal</keyword>
<dbReference type="PANTHER" id="PTHR34218">
    <property type="entry name" value="PEPTIDASE S45 PENICILLIN AMIDASE"/>
    <property type="match status" value="1"/>
</dbReference>
<dbReference type="InterPro" id="IPR023343">
    <property type="entry name" value="Penicillin_amidase_dom1"/>
</dbReference>
<sequence>MSAKRWLIAVAACLAVSVAVLAALMTGALYLSLPQQSGELHLPGLHDRVTISRDSAGVPVIQAQDVTTVAFALGFVHAQERFFQMDLLRRSAAGELAQLVGDVALPLDKKRRLFLLRKQLAARWQQLPEIQQHVLRRYAEGVNAGLTSLKLRPFEYLLLRTEPQLWQPEDTLLVVGAMYFDLQDNQPEREYARGWIARHSTPEQSDFLLPAASVWDAPLAGQPPSEPPAPLQAPRWWPASGQAQSVDDNAPGEALAQEAKGSNGWLVSEQGKAILANDMHLGLRLPTVWYRAQLRYTDDTGPVVATGLTLPGAPAIVSGSNGTLAWGFTNSYVDTFDWVALKPGEGQRREVQEILKVNHADPVPLTVQTSDWGPVVETELGPMAMHWVIQLPGAIDLSLMSLAHARSVEAALVVGQQAGIPAQNLLVADNQGHIGWTLAGTLPDRLTPGEQNSLPLLSPQARWREAALPAQQHPQLIDPPQGVIVAANNRLLFDEQGDNLGDGGADPGVRASAIHQALAQTQALGVSEMHRIQLDDRALLIASWRDYVLECDSAEPVQRSARHQAIVAQLQQWHGQASADSTAYLLLSRWREALYQQVFGSLDKALGQTQVQASYRAANPRWDSTLHQLMIDQRWVPAPATSWCQLAWQQLETLWQHNDNGRLRWGDMNRSHIAHPLAASLPVVGALLQAPSVPLSGDNHVPHVNRPTFGASDRLVVTPGDEAHATLAMPGGQSGNPLSGYWLAEYSDWVNGVMRPLLPGQAVSQLTLMPEGPIGH</sequence>
<gene>
    <name evidence="8" type="ORF">DAQ1742_02681</name>
</gene>
<reference evidence="8 9" key="1">
    <citation type="submission" date="2016-09" db="EMBL/GenBank/DDBJ databases">
        <authorList>
            <person name="Reverchon S."/>
            <person name="Nasser W."/>
            <person name="Leonard S."/>
            <person name="Brochier C."/>
            <person name="Duprey A."/>
        </authorList>
    </citation>
    <scope>NUCLEOTIDE SEQUENCE [LARGE SCALE GENOMIC DNA]</scope>
    <source>
        <strain evidence="8 9">174/2</strain>
    </source>
</reference>
<dbReference type="InterPro" id="IPR043147">
    <property type="entry name" value="Penicillin_amidase_A-knob"/>
</dbReference>
<feature type="chain" id="PRO_5016836626" evidence="7">
    <location>
        <begin position="23"/>
        <end position="776"/>
    </location>
</feature>
<feature type="binding site" evidence="6">
    <location>
        <position position="190"/>
    </location>
    <ligand>
        <name>Ca(2+)</name>
        <dbReference type="ChEBI" id="CHEBI:29108"/>
    </ligand>
</feature>
<feature type="binding site" evidence="6">
    <location>
        <position position="337"/>
    </location>
    <ligand>
        <name>Ca(2+)</name>
        <dbReference type="ChEBI" id="CHEBI:29108"/>
    </ligand>
</feature>
<dbReference type="GO" id="GO:0046872">
    <property type="term" value="F:metal ion binding"/>
    <property type="evidence" value="ECO:0007669"/>
    <property type="project" value="UniProtKB-KW"/>
</dbReference>
<dbReference type="SUPFAM" id="SSF56235">
    <property type="entry name" value="N-terminal nucleophile aminohydrolases (Ntn hydrolases)"/>
    <property type="match status" value="1"/>
</dbReference>
<evidence type="ECO:0000256" key="2">
    <source>
        <dbReference type="ARBA" id="ARBA00022801"/>
    </source>
</evidence>
<dbReference type="Gene3D" id="2.30.120.10">
    <property type="match status" value="1"/>
</dbReference>
<keyword evidence="6" id="KW-0106">Calcium</keyword>
<evidence type="ECO:0000256" key="3">
    <source>
        <dbReference type="ARBA" id="ARBA00023145"/>
    </source>
</evidence>
<evidence type="ECO:0000256" key="7">
    <source>
        <dbReference type="SAM" id="SignalP"/>
    </source>
</evidence>
<dbReference type="InterPro" id="IPR043146">
    <property type="entry name" value="Penicillin_amidase_N_B-knob"/>
</dbReference>
<dbReference type="GO" id="GO:0017000">
    <property type="term" value="P:antibiotic biosynthetic process"/>
    <property type="evidence" value="ECO:0007669"/>
    <property type="project" value="InterPro"/>
</dbReference>
<keyword evidence="2" id="KW-0378">Hydrolase</keyword>
<dbReference type="InterPro" id="IPR029055">
    <property type="entry name" value="Ntn_hydrolases_N"/>
</dbReference>
<keyword evidence="3" id="KW-0865">Zymogen</keyword>
<dbReference type="Gene3D" id="1.10.1400.10">
    <property type="match status" value="1"/>
</dbReference>
<name>A0A375ABS3_9GAMM</name>
<feature type="binding site" evidence="6">
    <location>
        <position position="334"/>
    </location>
    <ligand>
        <name>Ca(2+)</name>
        <dbReference type="ChEBI" id="CHEBI:29108"/>
    </ligand>
</feature>
<dbReference type="RefSeq" id="WP_067486703.1">
    <property type="nucleotide sequence ID" value="NZ_LT615367.1"/>
</dbReference>
<dbReference type="EMBL" id="LT615367">
    <property type="protein sequence ID" value="SLM63552.1"/>
    <property type="molecule type" value="Genomic_DNA"/>
</dbReference>
<evidence type="ECO:0000256" key="5">
    <source>
        <dbReference type="PIRSR" id="PIRSR001227-1"/>
    </source>
</evidence>
<feature type="active site" description="Nucleophile" evidence="5">
    <location>
        <position position="262"/>
    </location>
</feature>
<organism evidence="8 9">
    <name type="scientific">Dickeya aquatica</name>
    <dbReference type="NCBI Taxonomy" id="1401087"/>
    <lineage>
        <taxon>Bacteria</taxon>
        <taxon>Pseudomonadati</taxon>
        <taxon>Pseudomonadota</taxon>
        <taxon>Gammaproteobacteria</taxon>
        <taxon>Enterobacterales</taxon>
        <taxon>Pectobacteriaceae</taxon>
        <taxon>Dickeya</taxon>
    </lineage>
</organism>
<dbReference type="InterPro" id="IPR002692">
    <property type="entry name" value="S45"/>
</dbReference>
<dbReference type="AlphaFoldDB" id="A0A375ABS3"/>
<dbReference type="InterPro" id="IPR014395">
    <property type="entry name" value="Pen/GL7ACA/AHL_acylase"/>
</dbReference>
<comment type="cofactor">
    <cofactor evidence="6">
        <name>Ca(2+)</name>
        <dbReference type="ChEBI" id="CHEBI:29108"/>
    </cofactor>
    <text evidence="6">Binds 1 Ca(2+) ion per dimer.</text>
</comment>
<feature type="signal peptide" evidence="7">
    <location>
        <begin position="1"/>
        <end position="22"/>
    </location>
</feature>
<dbReference type="PANTHER" id="PTHR34218:SF4">
    <property type="entry name" value="ACYL-HOMOSERINE LACTONE ACYLASE QUIP"/>
    <property type="match status" value="1"/>
</dbReference>
<keyword evidence="6" id="KW-0479">Metal-binding</keyword>
<keyword evidence="9" id="KW-1185">Reference proteome</keyword>
<dbReference type="PIRSF" id="PIRSF001227">
    <property type="entry name" value="Pen_acylase"/>
    <property type="match status" value="1"/>
</dbReference>
<evidence type="ECO:0000256" key="1">
    <source>
        <dbReference type="ARBA" id="ARBA00006586"/>
    </source>
</evidence>
<evidence type="ECO:0000256" key="4">
    <source>
        <dbReference type="ARBA" id="ARBA00038735"/>
    </source>
</evidence>
<comment type="similarity">
    <text evidence="1">Belongs to the peptidase S45 family.</text>
</comment>
<proteinExistence type="inferred from homology"/>
<dbReference type="KEGG" id="daq:DAQ1742_02681"/>